<comment type="similarity">
    <text evidence="1 3">Belongs to the short-chain dehydrogenases/reductases (SDR) family.</text>
</comment>
<evidence type="ECO:0000313" key="5">
    <source>
        <dbReference type="Proteomes" id="UP000244915"/>
    </source>
</evidence>
<dbReference type="InterPro" id="IPR002347">
    <property type="entry name" value="SDR_fam"/>
</dbReference>
<dbReference type="RefSeq" id="WP_108967406.1">
    <property type="nucleotide sequence ID" value="NZ_CP022189.1"/>
</dbReference>
<protein>
    <submittedName>
        <fullName evidence="4">Dehydrogenase</fullName>
    </submittedName>
</protein>
<dbReference type="PANTHER" id="PTHR44196">
    <property type="entry name" value="DEHYDROGENASE/REDUCTASE SDR FAMILY MEMBER 7B"/>
    <property type="match status" value="1"/>
</dbReference>
<dbReference type="PRINTS" id="PR00080">
    <property type="entry name" value="SDRFAMILY"/>
</dbReference>
<reference evidence="4 5" key="1">
    <citation type="submission" date="2017-06" db="EMBL/GenBank/DDBJ databases">
        <title>Yangia sp. YSBP01 complete genome sequence.</title>
        <authorList>
            <person name="Woo J.-H."/>
            <person name="Kim H.-S."/>
        </authorList>
    </citation>
    <scope>NUCLEOTIDE SEQUENCE [LARGE SCALE GENOMIC DNA]</scope>
    <source>
        <strain evidence="4 5">YSBP01</strain>
    </source>
</reference>
<dbReference type="InterPro" id="IPR036291">
    <property type="entry name" value="NAD(P)-bd_dom_sf"/>
</dbReference>
<dbReference type="AlphaFoldDB" id="A0A2U8HF57"/>
<proteinExistence type="inferred from homology"/>
<name>A0A2U8HF57_9RHOB</name>
<organism evidence="4 5">
    <name type="scientific">Alloyangia pacifica</name>
    <dbReference type="NCBI Taxonomy" id="311180"/>
    <lineage>
        <taxon>Bacteria</taxon>
        <taxon>Pseudomonadati</taxon>
        <taxon>Pseudomonadota</taxon>
        <taxon>Alphaproteobacteria</taxon>
        <taxon>Rhodobacterales</taxon>
        <taxon>Roseobacteraceae</taxon>
        <taxon>Alloyangia</taxon>
    </lineage>
</organism>
<keyword evidence="2" id="KW-0560">Oxidoreductase</keyword>
<dbReference type="EMBL" id="CP022189">
    <property type="protein sequence ID" value="AWI84517.1"/>
    <property type="molecule type" value="Genomic_DNA"/>
</dbReference>
<dbReference type="PROSITE" id="PS00061">
    <property type="entry name" value="ADH_SHORT"/>
    <property type="match status" value="1"/>
</dbReference>
<dbReference type="PRINTS" id="PR00081">
    <property type="entry name" value="GDHRDH"/>
</dbReference>
<dbReference type="Gene3D" id="3.40.50.720">
    <property type="entry name" value="NAD(P)-binding Rossmann-like Domain"/>
    <property type="match status" value="1"/>
</dbReference>
<dbReference type="Proteomes" id="UP000244915">
    <property type="component" value="Chromosome 1"/>
</dbReference>
<dbReference type="GO" id="GO:0016020">
    <property type="term" value="C:membrane"/>
    <property type="evidence" value="ECO:0007669"/>
    <property type="project" value="TreeGrafter"/>
</dbReference>
<evidence type="ECO:0000256" key="3">
    <source>
        <dbReference type="RuleBase" id="RU000363"/>
    </source>
</evidence>
<sequence>MTGYWTGRKVLLTGATRGIGRAMAEQLVAEGATVLGVARNVAALDGMTRRLGPRFDGLEADLGDPEIPRGVVNWVADVHPDCSVLINNAAVMSYPLLADGGNHDAGIEEEVRINLIAPMQIATALLPRLAARSGARIVNVTSGLAVAPKTDAPIYCATKAGMRSFTRSLRYQAEDAELRIGICEALLPAVNTSLSRGRAERKMAAPEAAAAILAGAEAGKPEIWIGKTRLLRKVMRLSPALGHLIMRRIEA</sequence>
<evidence type="ECO:0000313" key="4">
    <source>
        <dbReference type="EMBL" id="AWI84517.1"/>
    </source>
</evidence>
<evidence type="ECO:0000256" key="2">
    <source>
        <dbReference type="ARBA" id="ARBA00023002"/>
    </source>
</evidence>
<dbReference type="KEGG" id="ypac:CEW88_12990"/>
<evidence type="ECO:0000256" key="1">
    <source>
        <dbReference type="ARBA" id="ARBA00006484"/>
    </source>
</evidence>
<dbReference type="OrthoDB" id="9810734at2"/>
<dbReference type="InterPro" id="IPR020904">
    <property type="entry name" value="Sc_DH/Rdtase_CS"/>
</dbReference>
<dbReference type="SUPFAM" id="SSF51735">
    <property type="entry name" value="NAD(P)-binding Rossmann-fold domains"/>
    <property type="match status" value="1"/>
</dbReference>
<gene>
    <name evidence="4" type="ORF">CEW88_12990</name>
</gene>
<dbReference type="GO" id="GO:0016491">
    <property type="term" value="F:oxidoreductase activity"/>
    <property type="evidence" value="ECO:0007669"/>
    <property type="project" value="UniProtKB-KW"/>
</dbReference>
<dbReference type="Pfam" id="PF00106">
    <property type="entry name" value="adh_short"/>
    <property type="match status" value="1"/>
</dbReference>
<dbReference type="PANTHER" id="PTHR44196:SF1">
    <property type="entry name" value="DEHYDROGENASE_REDUCTASE SDR FAMILY MEMBER 7B"/>
    <property type="match status" value="1"/>
</dbReference>
<accession>A0A2U8HF57</accession>